<dbReference type="FunFam" id="1.10.1040.10:FF:000001">
    <property type="entry name" value="Glycerol-3-phosphate dehydrogenase [NAD(P)+]"/>
    <property type="match status" value="1"/>
</dbReference>
<dbReference type="GO" id="GO:0141152">
    <property type="term" value="F:glycerol-3-phosphate dehydrogenase (NAD+) activity"/>
    <property type="evidence" value="ECO:0007669"/>
    <property type="project" value="RHEA"/>
</dbReference>
<evidence type="ECO:0000256" key="14">
    <source>
        <dbReference type="PIRSR" id="PIRSR000114-1"/>
    </source>
</evidence>
<sequence length="340" mass="36895">MNMATSPTQNHIAVLGAGSFGTSLAVAFARNGHPTFLWGHDAEHCHKLKEDRENKAYLPGISFPPTLTVEADLKTVIAHSRDIFIVVPSHAVADLVKQLKPYLRSDSRIVLASKGLETDTGRLLQEVIEDELGKRYPFAVLSGPTFAKELAEGLPTAITLASKDQDFAKELQAKIHCSKNFRVYINDDVIGVQLGGAIKNVIAISTGISDGMGFGANARTALITRGLAEISRLGASLNAKPETFTGMSGLGDLVLTCTDNQSRNRRFGLMLGQGLSAFDAMKEIGQVVEGYHNTREVFKLAQRQGVEMPITEQIYQVLFCGKDTKDVVLHLLGRESKSES</sequence>
<dbReference type="AlphaFoldDB" id="A0A448TT70"/>
<dbReference type="SUPFAM" id="SSF48179">
    <property type="entry name" value="6-phosphogluconate dehydrogenase C-terminal domain-like"/>
    <property type="match status" value="1"/>
</dbReference>
<comment type="catalytic activity">
    <reaction evidence="9">
        <text>sn-glycerol 3-phosphate + NADP(+) = dihydroxyacetone phosphate + NADPH + H(+)</text>
        <dbReference type="Rhea" id="RHEA:11096"/>
        <dbReference type="ChEBI" id="CHEBI:15378"/>
        <dbReference type="ChEBI" id="CHEBI:57597"/>
        <dbReference type="ChEBI" id="CHEBI:57642"/>
        <dbReference type="ChEBI" id="CHEBI:57783"/>
        <dbReference type="ChEBI" id="CHEBI:58349"/>
        <dbReference type="EC" id="1.1.1.94"/>
    </reaction>
    <physiologicalReaction direction="right-to-left" evidence="9">
        <dbReference type="Rhea" id="RHEA:11098"/>
    </physiologicalReaction>
</comment>
<feature type="binding site" evidence="13">
    <location>
        <position position="143"/>
    </location>
    <ligand>
        <name>sn-glycerol 3-phosphate</name>
        <dbReference type="ChEBI" id="CHEBI:57597"/>
    </ligand>
</feature>
<dbReference type="Proteomes" id="UP000279799">
    <property type="component" value="Chromosome"/>
</dbReference>
<dbReference type="PRINTS" id="PR00077">
    <property type="entry name" value="GPDHDRGNASE"/>
</dbReference>
<feature type="binding site" evidence="15">
    <location>
        <position position="114"/>
    </location>
    <ligand>
        <name>substrate</name>
    </ligand>
</feature>
<dbReference type="Gene3D" id="1.10.1040.10">
    <property type="entry name" value="N-(1-d-carboxylethyl)-l-norvaline Dehydrogenase, domain 2"/>
    <property type="match status" value="1"/>
</dbReference>
<evidence type="ECO:0000256" key="9">
    <source>
        <dbReference type="ARBA" id="ARBA00052716"/>
    </source>
</evidence>
<dbReference type="NCBIfam" id="NF000942">
    <property type="entry name" value="PRK00094.1-4"/>
    <property type="match status" value="1"/>
</dbReference>
<dbReference type="SUPFAM" id="SSF51735">
    <property type="entry name" value="NAD(P)-binding Rossmann-fold domains"/>
    <property type="match status" value="1"/>
</dbReference>
<feature type="binding site" evidence="16">
    <location>
        <begin position="16"/>
        <end position="21"/>
    </location>
    <ligand>
        <name>NAD(+)</name>
        <dbReference type="ChEBI" id="CHEBI:57540"/>
    </ligand>
</feature>
<organism evidence="20 21">
    <name type="scientific">Actinobacillus delphinicola</name>
    <dbReference type="NCBI Taxonomy" id="51161"/>
    <lineage>
        <taxon>Bacteria</taxon>
        <taxon>Pseudomonadati</taxon>
        <taxon>Pseudomonadota</taxon>
        <taxon>Gammaproteobacteria</taxon>
        <taxon>Pasteurellales</taxon>
        <taxon>Pasteurellaceae</taxon>
        <taxon>Actinobacillus</taxon>
    </lineage>
</organism>
<dbReference type="GO" id="GO:0046474">
    <property type="term" value="P:glycerophospholipid biosynthetic process"/>
    <property type="evidence" value="ECO:0007669"/>
    <property type="project" value="TreeGrafter"/>
</dbReference>
<feature type="binding site" evidence="13">
    <location>
        <position position="40"/>
    </location>
    <ligand>
        <name>NADPH</name>
        <dbReference type="ChEBI" id="CHEBI:57783"/>
    </ligand>
</feature>
<feature type="binding site" evidence="13">
    <location>
        <position position="289"/>
    </location>
    <ligand>
        <name>NADPH</name>
        <dbReference type="ChEBI" id="CHEBI:57783"/>
    </ligand>
</feature>
<dbReference type="FunFam" id="3.40.50.720:FF:000019">
    <property type="entry name" value="Glycerol-3-phosphate dehydrogenase [NAD(P)+]"/>
    <property type="match status" value="1"/>
</dbReference>
<feature type="binding site" evidence="13">
    <location>
        <position position="263"/>
    </location>
    <ligand>
        <name>sn-glycerol 3-phosphate</name>
        <dbReference type="ChEBI" id="CHEBI:57597"/>
    </ligand>
</feature>
<dbReference type="GO" id="GO:0005829">
    <property type="term" value="C:cytosol"/>
    <property type="evidence" value="ECO:0007669"/>
    <property type="project" value="TreeGrafter"/>
</dbReference>
<feature type="binding site" evidence="13">
    <location>
        <position position="145"/>
    </location>
    <ligand>
        <name>sn-glycerol 3-phosphate</name>
        <dbReference type="ChEBI" id="CHEBI:57597"/>
    </ligand>
</feature>
<dbReference type="Gene3D" id="3.40.50.720">
    <property type="entry name" value="NAD(P)-binding Rossmann-like Domain"/>
    <property type="match status" value="1"/>
</dbReference>
<keyword evidence="8 13" id="KW-1208">Phospholipid metabolism</keyword>
<dbReference type="GO" id="GO:0046167">
    <property type="term" value="P:glycerol-3-phosphate biosynthetic process"/>
    <property type="evidence" value="ECO:0007669"/>
    <property type="project" value="UniProtKB-UniRule"/>
</dbReference>
<reference evidence="20 21" key="1">
    <citation type="submission" date="2018-12" db="EMBL/GenBank/DDBJ databases">
        <authorList>
            <consortium name="Pathogen Informatics"/>
        </authorList>
    </citation>
    <scope>NUCLEOTIDE SEQUENCE [LARGE SCALE GENOMIC DNA]</scope>
    <source>
        <strain evidence="20 21">NCTC12871</strain>
    </source>
</reference>
<evidence type="ECO:0000256" key="13">
    <source>
        <dbReference type="HAMAP-Rule" id="MF_00394"/>
    </source>
</evidence>
<dbReference type="NCBIfam" id="NF000939">
    <property type="entry name" value="PRK00094.1-1"/>
    <property type="match status" value="1"/>
</dbReference>
<evidence type="ECO:0000256" key="8">
    <source>
        <dbReference type="ARBA" id="ARBA00023264"/>
    </source>
</evidence>
<evidence type="ECO:0000259" key="19">
    <source>
        <dbReference type="Pfam" id="PF07479"/>
    </source>
</evidence>
<name>A0A448TT70_9PAST</name>
<feature type="binding site" evidence="13">
    <location>
        <position position="19"/>
    </location>
    <ligand>
        <name>NADPH</name>
        <dbReference type="ChEBI" id="CHEBI:57783"/>
    </ligand>
</feature>
<evidence type="ECO:0000256" key="17">
    <source>
        <dbReference type="RuleBase" id="RU000437"/>
    </source>
</evidence>
<feature type="binding site" evidence="13">
    <location>
        <position position="114"/>
    </location>
    <ligand>
        <name>NADPH</name>
        <dbReference type="ChEBI" id="CHEBI:57783"/>
    </ligand>
</feature>
<evidence type="ECO:0000256" key="1">
    <source>
        <dbReference type="ARBA" id="ARBA00011009"/>
    </source>
</evidence>
<comment type="function">
    <text evidence="13">Catalyzes the reduction of the glycolytic intermediate dihydroxyacetone phosphate (DHAP) to sn-glycerol 3-phosphate (G3P), the key precursor for phospholipid synthesis.</text>
</comment>
<evidence type="ECO:0000256" key="10">
    <source>
        <dbReference type="ARBA" id="ARBA00066687"/>
    </source>
</evidence>
<dbReference type="GO" id="GO:0051287">
    <property type="term" value="F:NAD binding"/>
    <property type="evidence" value="ECO:0007669"/>
    <property type="project" value="InterPro"/>
</dbReference>
<dbReference type="InterPro" id="IPR006109">
    <property type="entry name" value="G3P_DH_NAD-dep_C"/>
</dbReference>
<evidence type="ECO:0000256" key="7">
    <source>
        <dbReference type="ARBA" id="ARBA00023209"/>
    </source>
</evidence>
<dbReference type="Pfam" id="PF07479">
    <property type="entry name" value="NAD_Gly3P_dh_C"/>
    <property type="match status" value="1"/>
</dbReference>
<feature type="binding site" evidence="13">
    <location>
        <position position="147"/>
    </location>
    <ligand>
        <name>NADPH</name>
        <dbReference type="ChEBI" id="CHEBI:57783"/>
    </ligand>
</feature>
<dbReference type="InterPro" id="IPR008927">
    <property type="entry name" value="6-PGluconate_DH-like_C_sf"/>
</dbReference>
<dbReference type="InterPro" id="IPR006168">
    <property type="entry name" value="G3P_DH_NAD-dep"/>
</dbReference>
<dbReference type="GO" id="GO:0046168">
    <property type="term" value="P:glycerol-3-phosphate catabolic process"/>
    <property type="evidence" value="ECO:0007669"/>
    <property type="project" value="InterPro"/>
</dbReference>
<comment type="similarity">
    <text evidence="1 13 17">Belongs to the NAD-dependent glycerol-3-phosphate dehydrogenase family.</text>
</comment>
<evidence type="ECO:0000256" key="2">
    <source>
        <dbReference type="ARBA" id="ARBA00022516"/>
    </source>
</evidence>
<dbReference type="PROSITE" id="PS00957">
    <property type="entry name" value="NAD_G3PDH"/>
    <property type="match status" value="1"/>
</dbReference>
<dbReference type="OrthoDB" id="9812273at2"/>
<dbReference type="HAMAP" id="MF_00394">
    <property type="entry name" value="NAD_Glyc3P_dehydrog"/>
    <property type="match status" value="1"/>
</dbReference>
<feature type="binding site" evidence="13">
    <location>
        <position position="199"/>
    </location>
    <ligand>
        <name>sn-glycerol 3-phosphate</name>
        <dbReference type="ChEBI" id="CHEBI:57597"/>
    </ligand>
</feature>
<feature type="binding site" evidence="13">
    <location>
        <position position="114"/>
    </location>
    <ligand>
        <name>sn-glycerol 3-phosphate</name>
        <dbReference type="ChEBI" id="CHEBI:57597"/>
    </ligand>
</feature>
<feature type="binding site" evidence="13">
    <location>
        <position position="263"/>
    </location>
    <ligand>
        <name>NADPH</name>
        <dbReference type="ChEBI" id="CHEBI:57783"/>
    </ligand>
</feature>
<evidence type="ECO:0000256" key="12">
    <source>
        <dbReference type="ARBA" id="ARBA00080511"/>
    </source>
</evidence>
<keyword evidence="4 13" id="KW-0560">Oxidoreductase</keyword>
<gene>
    <name evidence="13 20" type="primary">gpsA</name>
    <name evidence="20" type="ORF">NCTC12871_00452</name>
</gene>
<dbReference type="KEGG" id="adp:NCTC12871_00452"/>
<feature type="domain" description="Glycerol-3-phosphate dehydrogenase NAD-dependent C-terminal" evidence="19">
    <location>
        <begin position="188"/>
        <end position="328"/>
    </location>
</feature>
<keyword evidence="5 13" id="KW-0520">NAD</keyword>
<dbReference type="InterPro" id="IPR013328">
    <property type="entry name" value="6PGD_dom2"/>
</dbReference>
<evidence type="ECO:0000256" key="3">
    <source>
        <dbReference type="ARBA" id="ARBA00022857"/>
    </source>
</evidence>
<keyword evidence="21" id="KW-1185">Reference proteome</keyword>
<feature type="binding site" evidence="13">
    <location>
        <position position="264"/>
    </location>
    <ligand>
        <name>sn-glycerol 3-phosphate</name>
        <dbReference type="ChEBI" id="CHEBI:57597"/>
    </ligand>
</feature>
<keyword evidence="7 13" id="KW-0594">Phospholipid biosynthesis</keyword>
<dbReference type="PANTHER" id="PTHR11728:SF1">
    <property type="entry name" value="GLYCEROL-3-PHOSPHATE DEHYDROGENASE [NAD(+)] 2, CHLOROPLASTIC"/>
    <property type="match status" value="1"/>
</dbReference>
<evidence type="ECO:0000259" key="18">
    <source>
        <dbReference type="Pfam" id="PF01210"/>
    </source>
</evidence>
<comment type="caution">
    <text evidence="13">Lacks conserved residue(s) required for the propagation of feature annotation.</text>
</comment>
<dbReference type="EC" id="1.1.1.94" evidence="10 13"/>
<dbReference type="Pfam" id="PF01210">
    <property type="entry name" value="NAD_Gly3P_dh_N"/>
    <property type="match status" value="1"/>
</dbReference>
<feature type="active site" description="Proton acceptor" evidence="13 14">
    <location>
        <position position="199"/>
    </location>
</feature>
<keyword evidence="3 13" id="KW-0521">NADP</keyword>
<evidence type="ECO:0000256" key="11">
    <source>
        <dbReference type="ARBA" id="ARBA00069372"/>
    </source>
</evidence>
<feature type="binding site" evidence="16">
    <location>
        <position position="147"/>
    </location>
    <ligand>
        <name>NAD(+)</name>
        <dbReference type="ChEBI" id="CHEBI:57540"/>
    </ligand>
</feature>
<dbReference type="UniPathway" id="UPA00940"/>
<keyword evidence="13" id="KW-0547">Nucleotide-binding</keyword>
<evidence type="ECO:0000313" key="21">
    <source>
        <dbReference type="Proteomes" id="UP000279799"/>
    </source>
</evidence>
<evidence type="ECO:0000256" key="6">
    <source>
        <dbReference type="ARBA" id="ARBA00023098"/>
    </source>
</evidence>
<dbReference type="GO" id="GO:0141153">
    <property type="term" value="F:glycerol-3-phosphate dehydrogenase (NADP+) activity"/>
    <property type="evidence" value="ECO:0007669"/>
    <property type="project" value="RHEA"/>
</dbReference>
<comment type="subcellular location">
    <subcellularLocation>
        <location evidence="13">Cytoplasm</location>
    </subcellularLocation>
</comment>
<feature type="binding site" evidence="16">
    <location>
        <position position="263"/>
    </location>
    <ligand>
        <name>NAD(+)</name>
        <dbReference type="ChEBI" id="CHEBI:57540"/>
    </ligand>
</feature>
<keyword evidence="2 13" id="KW-0444">Lipid biosynthesis</keyword>
<keyword evidence="13" id="KW-0963">Cytoplasm</keyword>
<dbReference type="InterPro" id="IPR011128">
    <property type="entry name" value="G3P_DH_NAD-dep_N"/>
</dbReference>
<proteinExistence type="inferred from homology"/>
<feature type="binding site" evidence="13">
    <location>
        <position position="20"/>
    </location>
    <ligand>
        <name>NADPH</name>
        <dbReference type="ChEBI" id="CHEBI:57783"/>
    </ligand>
</feature>
<evidence type="ECO:0000256" key="5">
    <source>
        <dbReference type="ARBA" id="ARBA00023027"/>
    </source>
</evidence>
<evidence type="ECO:0000313" key="20">
    <source>
        <dbReference type="EMBL" id="VEJ09023.1"/>
    </source>
</evidence>
<feature type="binding site" evidence="15">
    <location>
        <begin position="263"/>
        <end position="264"/>
    </location>
    <ligand>
        <name>substrate</name>
    </ligand>
</feature>
<feature type="binding site" evidence="13">
    <location>
        <position position="287"/>
    </location>
    <ligand>
        <name>NADPH</name>
        <dbReference type="ChEBI" id="CHEBI:57783"/>
    </ligand>
</feature>
<dbReference type="EMBL" id="LR134510">
    <property type="protein sequence ID" value="VEJ09023.1"/>
    <property type="molecule type" value="Genomic_DNA"/>
</dbReference>
<evidence type="ECO:0000256" key="15">
    <source>
        <dbReference type="PIRSR" id="PIRSR000114-2"/>
    </source>
</evidence>
<feature type="binding site" evidence="13">
    <location>
        <position position="57"/>
    </location>
    <ligand>
        <name>NADPH</name>
        <dbReference type="ChEBI" id="CHEBI:57783"/>
    </ligand>
</feature>
<feature type="domain" description="Glycerol-3-phosphate dehydrogenase NAD-dependent N-terminal" evidence="18">
    <location>
        <begin position="12"/>
        <end position="167"/>
    </location>
</feature>
<feature type="binding site" evidence="13">
    <location>
        <position position="252"/>
    </location>
    <ligand>
        <name>sn-glycerol 3-phosphate</name>
        <dbReference type="ChEBI" id="CHEBI:57597"/>
    </ligand>
</feature>
<protein>
    <recommendedName>
        <fullName evidence="11 13">Glycerol-3-phosphate dehydrogenase [NAD(P)+]</fullName>
        <ecNumber evidence="10 13">1.1.1.94</ecNumber>
    </recommendedName>
    <alternativeName>
        <fullName evidence="13">NAD(P)(+)-dependent glycerol-3-phosphate dehydrogenase</fullName>
    </alternativeName>
    <alternativeName>
        <fullName evidence="12 13">NAD(P)H-dependent dihydroxyacetone-phosphate reductase</fullName>
    </alternativeName>
</protein>
<comment type="catalytic activity">
    <reaction evidence="13">
        <text>sn-glycerol 3-phosphate + NAD(+) = dihydroxyacetone phosphate + NADH + H(+)</text>
        <dbReference type="Rhea" id="RHEA:11092"/>
        <dbReference type="ChEBI" id="CHEBI:15378"/>
        <dbReference type="ChEBI" id="CHEBI:57540"/>
        <dbReference type="ChEBI" id="CHEBI:57597"/>
        <dbReference type="ChEBI" id="CHEBI:57642"/>
        <dbReference type="ChEBI" id="CHEBI:57945"/>
        <dbReference type="EC" id="1.1.1.94"/>
    </reaction>
</comment>
<dbReference type="NCBIfam" id="NF000940">
    <property type="entry name" value="PRK00094.1-2"/>
    <property type="match status" value="1"/>
</dbReference>
<feature type="binding site" evidence="13">
    <location>
        <position position="262"/>
    </location>
    <ligand>
        <name>sn-glycerol 3-phosphate</name>
        <dbReference type="ChEBI" id="CHEBI:57597"/>
    </ligand>
</feature>
<dbReference type="PIRSF" id="PIRSF000114">
    <property type="entry name" value="Glycerol-3-P_dh"/>
    <property type="match status" value="1"/>
</dbReference>
<dbReference type="GO" id="GO:0005975">
    <property type="term" value="P:carbohydrate metabolic process"/>
    <property type="evidence" value="ECO:0007669"/>
    <property type="project" value="InterPro"/>
</dbReference>
<dbReference type="InterPro" id="IPR036291">
    <property type="entry name" value="NAD(P)-bd_dom_sf"/>
</dbReference>
<comment type="pathway">
    <text evidence="13">Membrane lipid metabolism; glycerophospholipid metabolism.</text>
</comment>
<keyword evidence="6 13" id="KW-0443">Lipid metabolism</keyword>
<evidence type="ECO:0000256" key="4">
    <source>
        <dbReference type="ARBA" id="ARBA00023002"/>
    </source>
</evidence>
<dbReference type="PANTHER" id="PTHR11728">
    <property type="entry name" value="GLYCEROL-3-PHOSPHATE DEHYDROGENASE"/>
    <property type="match status" value="1"/>
</dbReference>
<accession>A0A448TT70</accession>
<evidence type="ECO:0000256" key="16">
    <source>
        <dbReference type="PIRSR" id="PIRSR000114-3"/>
    </source>
</evidence>